<keyword evidence="1" id="KW-0732">Signal</keyword>
<dbReference type="NCBIfam" id="TIGR02795">
    <property type="entry name" value="tol_pal_ybgF"/>
    <property type="match status" value="1"/>
</dbReference>
<dbReference type="EMBL" id="JBHUEN010000003">
    <property type="protein sequence ID" value="MFD1880288.1"/>
    <property type="molecule type" value="Genomic_DNA"/>
</dbReference>
<proteinExistence type="inferred from homology"/>
<reference evidence="4" key="1">
    <citation type="journal article" date="2019" name="Int. J. Syst. Evol. Microbiol.">
        <title>The Global Catalogue of Microorganisms (GCM) 10K type strain sequencing project: providing services to taxonomists for standard genome sequencing and annotation.</title>
        <authorList>
            <consortium name="The Broad Institute Genomics Platform"/>
            <consortium name="The Broad Institute Genome Sequencing Center for Infectious Disease"/>
            <person name="Wu L."/>
            <person name="Ma J."/>
        </authorList>
    </citation>
    <scope>NUCLEOTIDE SEQUENCE [LARGE SCALE GENOMIC DNA]</scope>
    <source>
        <strain evidence="4">CCUG 56029</strain>
    </source>
</reference>
<comment type="similarity">
    <text evidence="1">Belongs to the CpoB family.</text>
</comment>
<dbReference type="HAMAP" id="MF_02066">
    <property type="entry name" value="CpoB"/>
    <property type="match status" value="1"/>
</dbReference>
<evidence type="ECO:0000313" key="4">
    <source>
        <dbReference type="Proteomes" id="UP001597213"/>
    </source>
</evidence>
<dbReference type="InterPro" id="IPR034706">
    <property type="entry name" value="CpoB"/>
</dbReference>
<keyword evidence="1" id="KW-0132">Cell division</keyword>
<keyword evidence="1" id="KW-0175">Coiled coil</keyword>
<name>A0ABW4R2D4_9RHOB</name>
<feature type="chain" id="PRO_5044906377" description="Cell division coordinator CpoB" evidence="1">
    <location>
        <begin position="21"/>
        <end position="302"/>
    </location>
</feature>
<keyword evidence="1" id="KW-0574">Periplasm</keyword>
<evidence type="ECO:0000313" key="3">
    <source>
        <dbReference type="EMBL" id="MFD1880288.1"/>
    </source>
</evidence>
<dbReference type="RefSeq" id="WP_379139438.1">
    <property type="nucleotide sequence ID" value="NZ_JBHUEN010000003.1"/>
</dbReference>
<keyword evidence="4" id="KW-1185">Reference proteome</keyword>
<feature type="region of interest" description="Disordered" evidence="2">
    <location>
        <begin position="125"/>
        <end position="160"/>
    </location>
</feature>
<feature type="signal peptide" evidence="1">
    <location>
        <begin position="1"/>
        <end position="20"/>
    </location>
</feature>
<dbReference type="Proteomes" id="UP001597213">
    <property type="component" value="Unassembled WGS sequence"/>
</dbReference>
<feature type="compositionally biased region" description="Low complexity" evidence="2">
    <location>
        <begin position="132"/>
        <end position="160"/>
    </location>
</feature>
<dbReference type="InterPro" id="IPR011990">
    <property type="entry name" value="TPR-like_helical_dom_sf"/>
</dbReference>
<accession>A0ABW4R2D4</accession>
<protein>
    <recommendedName>
        <fullName evidence="1">Cell division coordinator CpoB</fullName>
    </recommendedName>
</protein>
<dbReference type="Gene3D" id="1.25.40.10">
    <property type="entry name" value="Tetratricopeptide repeat domain"/>
    <property type="match status" value="1"/>
</dbReference>
<feature type="region of interest" description="Disordered" evidence="2">
    <location>
        <begin position="281"/>
        <end position="302"/>
    </location>
</feature>
<feature type="coiled-coil region" evidence="1">
    <location>
        <begin position="19"/>
        <end position="94"/>
    </location>
</feature>
<dbReference type="SUPFAM" id="SSF48452">
    <property type="entry name" value="TPR-like"/>
    <property type="match status" value="1"/>
</dbReference>
<sequence precursor="true">MRRVILAALLAGGLAMPAAAQDAATLADLRAQLSELTRQLEGLRRELVASGAQGFAAAGGDSAIARMDAMEAQLSQLTNQTEEMQNRINRVVKDGTNRIGDIEFRLCEMEEGCDIGALTDTPALGSGGGGAASPLPGNNQGGALTAPAPTPASPAGTATTQGEQAAFDRAREVLGQGDFRGAAELFAAVAETYANGPLTAEARFLEGQALDSAGDSRGAARAWLETFAGAPDGTRAPEALLGLARVMADLGHAEESCLYLQEITTRFPQNPAGTEATNRLGAQNCDLTGGDGVPEDLSPGND</sequence>
<evidence type="ECO:0000256" key="2">
    <source>
        <dbReference type="SAM" id="MobiDB-lite"/>
    </source>
</evidence>
<dbReference type="InterPro" id="IPR014162">
    <property type="entry name" value="CpoB_C"/>
</dbReference>
<organism evidence="3 4">
    <name type="scientific">Paracoccus pacificus</name>
    <dbReference type="NCBI Taxonomy" id="1463598"/>
    <lineage>
        <taxon>Bacteria</taxon>
        <taxon>Pseudomonadati</taxon>
        <taxon>Pseudomonadota</taxon>
        <taxon>Alphaproteobacteria</taxon>
        <taxon>Rhodobacterales</taxon>
        <taxon>Paracoccaceae</taxon>
        <taxon>Paracoccus</taxon>
    </lineage>
</organism>
<comment type="function">
    <text evidence="1">Mediates coordination of peptidoglycan synthesis and outer membrane constriction during cell division.</text>
</comment>
<comment type="caution">
    <text evidence="3">The sequence shown here is derived from an EMBL/GenBank/DDBJ whole genome shotgun (WGS) entry which is preliminary data.</text>
</comment>
<comment type="subcellular location">
    <subcellularLocation>
        <location evidence="1">Periplasm</location>
    </subcellularLocation>
</comment>
<keyword evidence="1" id="KW-0131">Cell cycle</keyword>
<gene>
    <name evidence="3" type="primary">ybgF</name>
    <name evidence="1" type="synonym">cpoB</name>
    <name evidence="3" type="ORF">ACFSCT_00980</name>
</gene>
<evidence type="ECO:0000256" key="1">
    <source>
        <dbReference type="HAMAP-Rule" id="MF_02066"/>
    </source>
</evidence>